<comment type="caution">
    <text evidence="3">The sequence shown here is derived from an EMBL/GenBank/DDBJ whole genome shotgun (WGS) entry which is preliminary data.</text>
</comment>
<keyword evidence="1 3" id="KW-0413">Isomerase</keyword>
<dbReference type="EMBL" id="JBHRTI010000007">
    <property type="protein sequence ID" value="MFC3148552.1"/>
    <property type="molecule type" value="Genomic_DNA"/>
</dbReference>
<evidence type="ECO:0000313" key="4">
    <source>
        <dbReference type="Proteomes" id="UP001595556"/>
    </source>
</evidence>
<dbReference type="PANTHER" id="PTHR42943:SF2">
    <property type="entry name" value="GLUTATHIONE S-TRANSFERASE KAPPA 1"/>
    <property type="match status" value="1"/>
</dbReference>
<dbReference type="SUPFAM" id="SSF52833">
    <property type="entry name" value="Thioredoxin-like"/>
    <property type="match status" value="1"/>
</dbReference>
<dbReference type="InterPro" id="IPR014440">
    <property type="entry name" value="HCCAis_GSTk"/>
</dbReference>
<protein>
    <recommendedName>
        <fullName evidence="1">2-hydroxychromene-2-carboxylate isomerase</fullName>
        <ecNumber evidence="1">5.99.1.4</ecNumber>
    </recommendedName>
</protein>
<evidence type="ECO:0000256" key="1">
    <source>
        <dbReference type="PIRNR" id="PIRNR006386"/>
    </source>
</evidence>
<proteinExistence type="inferred from homology"/>
<dbReference type="EC" id="5.99.1.4" evidence="1"/>
<dbReference type="PANTHER" id="PTHR42943">
    <property type="entry name" value="GLUTATHIONE S-TRANSFERASE KAPPA"/>
    <property type="match status" value="1"/>
</dbReference>
<dbReference type="Proteomes" id="UP001595556">
    <property type="component" value="Unassembled WGS sequence"/>
</dbReference>
<evidence type="ECO:0000259" key="2">
    <source>
        <dbReference type="Pfam" id="PF01323"/>
    </source>
</evidence>
<dbReference type="InterPro" id="IPR044087">
    <property type="entry name" value="NahD-like"/>
</dbReference>
<dbReference type="InterPro" id="IPR036249">
    <property type="entry name" value="Thioredoxin-like_sf"/>
</dbReference>
<dbReference type="PIRSF" id="PIRSF006386">
    <property type="entry name" value="HCCAis_GSTk"/>
    <property type="match status" value="1"/>
</dbReference>
<evidence type="ECO:0000313" key="3">
    <source>
        <dbReference type="EMBL" id="MFC3148552.1"/>
    </source>
</evidence>
<accession>A0ABV7H9V9</accession>
<dbReference type="CDD" id="cd03022">
    <property type="entry name" value="DsbA_HCCA_Iso"/>
    <property type="match status" value="1"/>
</dbReference>
<gene>
    <name evidence="3" type="ORF">ACFOEN_13050</name>
</gene>
<comment type="similarity">
    <text evidence="1">Belongs to the GST superfamily. NadH family.</text>
</comment>
<keyword evidence="4" id="KW-1185">Reference proteome</keyword>
<dbReference type="InterPro" id="IPR051924">
    <property type="entry name" value="GST_Kappa/NadH"/>
</dbReference>
<reference evidence="4" key="1">
    <citation type="journal article" date="2019" name="Int. J. Syst. Evol. Microbiol.">
        <title>The Global Catalogue of Microorganisms (GCM) 10K type strain sequencing project: providing services to taxonomists for standard genome sequencing and annotation.</title>
        <authorList>
            <consortium name="The Broad Institute Genomics Platform"/>
            <consortium name="The Broad Institute Genome Sequencing Center for Infectious Disease"/>
            <person name="Wu L."/>
            <person name="Ma J."/>
        </authorList>
    </citation>
    <scope>NUCLEOTIDE SEQUENCE [LARGE SCALE GENOMIC DNA]</scope>
    <source>
        <strain evidence="4">KCTC 52168</strain>
    </source>
</reference>
<dbReference type="GO" id="GO:0016853">
    <property type="term" value="F:isomerase activity"/>
    <property type="evidence" value="ECO:0007669"/>
    <property type="project" value="UniProtKB-KW"/>
</dbReference>
<name>A0ABV7H9V9_9BURK</name>
<sequence>MASSKPPVEFWFDYTSPYSYFAAWKIEGIAMQYGRTVAFKPFLLGAVFPLSGSAPLVQQYEPKARYSKHDFERSARFSGLPYRYPDNFPMLTQNIARATIYLTEHAPGKVPAFAKGAMRAYFTESAPINDPAWIGAFAAELGADGAATAAACADPAYKDKLKAQTEAAIAQGTFGSPWIVVDGEHFWGHDRLPQVEWWLHELEDH</sequence>
<dbReference type="RefSeq" id="WP_377304618.1">
    <property type="nucleotide sequence ID" value="NZ_CP180191.1"/>
</dbReference>
<organism evidence="3 4">
    <name type="scientific">Piscinibacterium candidicorallinum</name>
    <dbReference type="NCBI Taxonomy" id="1793872"/>
    <lineage>
        <taxon>Bacteria</taxon>
        <taxon>Pseudomonadati</taxon>
        <taxon>Pseudomonadota</taxon>
        <taxon>Betaproteobacteria</taxon>
        <taxon>Burkholderiales</taxon>
        <taxon>Piscinibacterium</taxon>
    </lineage>
</organism>
<dbReference type="Gene3D" id="3.40.30.10">
    <property type="entry name" value="Glutaredoxin"/>
    <property type="match status" value="1"/>
</dbReference>
<comment type="catalytic activity">
    <reaction evidence="1">
        <text>2-hydroxychromene-2-carboxylate = (3E)-4-(2-hydroxyphenyl)-2-oxobut-3-enoate</text>
        <dbReference type="Rhea" id="RHEA:27401"/>
        <dbReference type="ChEBI" id="CHEBI:59350"/>
        <dbReference type="ChEBI" id="CHEBI:59353"/>
        <dbReference type="EC" id="5.99.1.4"/>
    </reaction>
</comment>
<dbReference type="Pfam" id="PF01323">
    <property type="entry name" value="DSBA"/>
    <property type="match status" value="1"/>
</dbReference>
<dbReference type="InterPro" id="IPR001853">
    <property type="entry name" value="DSBA-like_thioredoxin_dom"/>
</dbReference>
<feature type="domain" description="DSBA-like thioredoxin" evidence="2">
    <location>
        <begin position="8"/>
        <end position="196"/>
    </location>
</feature>